<organism evidence="1 2">
    <name type="scientific">Puccinia striiformis f. sp. tritici</name>
    <dbReference type="NCBI Taxonomy" id="168172"/>
    <lineage>
        <taxon>Eukaryota</taxon>
        <taxon>Fungi</taxon>
        <taxon>Dikarya</taxon>
        <taxon>Basidiomycota</taxon>
        <taxon>Pucciniomycotina</taxon>
        <taxon>Pucciniomycetes</taxon>
        <taxon>Pucciniales</taxon>
        <taxon>Pucciniaceae</taxon>
        <taxon>Puccinia</taxon>
    </lineage>
</organism>
<accession>A0ACC0DW85</accession>
<gene>
    <name evidence="1" type="ORF">MJO28_013652</name>
</gene>
<reference evidence="2" key="1">
    <citation type="journal article" date="2018" name="BMC Genomics">
        <title>Genomic insights into host adaptation between the wheat stripe rust pathogen (Puccinia striiformis f. sp. tritici) and the barley stripe rust pathogen (Puccinia striiformis f. sp. hordei).</title>
        <authorList>
            <person name="Xia C."/>
            <person name="Wang M."/>
            <person name="Yin C."/>
            <person name="Cornejo O.E."/>
            <person name="Hulbert S.H."/>
            <person name="Chen X."/>
        </authorList>
    </citation>
    <scope>NUCLEOTIDE SEQUENCE [LARGE SCALE GENOMIC DNA]</scope>
    <source>
        <strain evidence="2">93-210</strain>
    </source>
</reference>
<protein>
    <submittedName>
        <fullName evidence="1">Uncharacterized protein</fullName>
    </submittedName>
</protein>
<evidence type="ECO:0000313" key="1">
    <source>
        <dbReference type="EMBL" id="KAI7940000.1"/>
    </source>
</evidence>
<sequence>MYHVQTHVPGLPEIFSPCGDQGDFLLGHCQVDIFNHPRRKSGRPSAECSAVVPNLQHLDYQQGVIVQLGHAREPKAQVELLIKGLRASVSQTLFLRVNAYPSVILSTRETRQANIWACLELRFCIAGAGGTNPQFSGRRSGARPPWPGYADGTAGTVHGACRCGVQTAGRRSKKRHSSASVNAGCVASAGSGCNCLSGDKGTTITSFINMWSKPASQKSYVSG</sequence>
<dbReference type="Proteomes" id="UP001060170">
    <property type="component" value="Chromosome 14"/>
</dbReference>
<proteinExistence type="predicted"/>
<reference evidence="1 2" key="3">
    <citation type="journal article" date="2022" name="Microbiol. Spectr.">
        <title>Folding features and dynamics of 3D genome architecture in plant fungal pathogens.</title>
        <authorList>
            <person name="Xia C."/>
        </authorList>
    </citation>
    <scope>NUCLEOTIDE SEQUENCE [LARGE SCALE GENOMIC DNA]</scope>
    <source>
        <strain evidence="1 2">93-210</strain>
    </source>
</reference>
<comment type="caution">
    <text evidence="1">The sequence shown here is derived from an EMBL/GenBank/DDBJ whole genome shotgun (WGS) entry which is preliminary data.</text>
</comment>
<reference evidence="2" key="2">
    <citation type="journal article" date="2018" name="Mol. Plant Microbe Interact.">
        <title>Genome sequence resources for the wheat stripe rust pathogen (Puccinia striiformis f. sp. tritici) and the barley stripe rust pathogen (Puccinia striiformis f. sp. hordei).</title>
        <authorList>
            <person name="Xia C."/>
            <person name="Wang M."/>
            <person name="Yin C."/>
            <person name="Cornejo O.E."/>
            <person name="Hulbert S.H."/>
            <person name="Chen X."/>
        </authorList>
    </citation>
    <scope>NUCLEOTIDE SEQUENCE [LARGE SCALE GENOMIC DNA]</scope>
    <source>
        <strain evidence="2">93-210</strain>
    </source>
</reference>
<keyword evidence="2" id="KW-1185">Reference proteome</keyword>
<dbReference type="EMBL" id="CM045878">
    <property type="protein sequence ID" value="KAI7940000.1"/>
    <property type="molecule type" value="Genomic_DNA"/>
</dbReference>
<evidence type="ECO:0000313" key="2">
    <source>
        <dbReference type="Proteomes" id="UP001060170"/>
    </source>
</evidence>
<name>A0ACC0DW85_9BASI</name>